<keyword evidence="6 12" id="KW-0812">Transmembrane</keyword>
<dbReference type="AlphaFoldDB" id="A0AA37TKA1"/>
<dbReference type="InterPro" id="IPR000516">
    <property type="entry name" value="Ni-dep_Hydgase_cyt-B"/>
</dbReference>
<feature type="transmembrane region" description="Helical" evidence="12">
    <location>
        <begin position="124"/>
        <end position="144"/>
    </location>
</feature>
<accession>A0AA37TKA1</accession>
<dbReference type="PROSITE" id="PS00882">
    <property type="entry name" value="NI_HGENASE_CYTB_1"/>
    <property type="match status" value="1"/>
</dbReference>
<evidence type="ECO:0000256" key="3">
    <source>
        <dbReference type="ARBA" id="ARBA00022448"/>
    </source>
</evidence>
<gene>
    <name evidence="14" type="primary">hyaC</name>
    <name evidence="14" type="ORF">GCM10007894_07910</name>
</gene>
<dbReference type="EMBL" id="BSPO01000002">
    <property type="protein sequence ID" value="GLS82814.1"/>
    <property type="molecule type" value="Genomic_DNA"/>
</dbReference>
<keyword evidence="4" id="KW-1003">Cell membrane</keyword>
<evidence type="ECO:0000256" key="10">
    <source>
        <dbReference type="ARBA" id="ARBA00023004"/>
    </source>
</evidence>
<evidence type="ECO:0000256" key="4">
    <source>
        <dbReference type="ARBA" id="ARBA00022475"/>
    </source>
</evidence>
<name>A0AA37TKA1_9GAMM</name>
<evidence type="ECO:0000256" key="1">
    <source>
        <dbReference type="ARBA" id="ARBA00004651"/>
    </source>
</evidence>
<comment type="similarity">
    <text evidence="2">Belongs to the HupC/HyaC/HydC family.</text>
</comment>
<evidence type="ECO:0000256" key="5">
    <source>
        <dbReference type="ARBA" id="ARBA00022617"/>
    </source>
</evidence>
<dbReference type="Gene3D" id="1.20.950.20">
    <property type="entry name" value="Transmembrane di-heme cytochromes, Chain C"/>
    <property type="match status" value="1"/>
</dbReference>
<dbReference type="PANTHER" id="PTHR30485">
    <property type="entry name" value="NI/FE-HYDROGENASE 1 B-TYPE CYTOCHROME SUBUNIT"/>
    <property type="match status" value="1"/>
</dbReference>
<sequence length="224" mass="25917">MSNTSSYSRDYVFSTAIRVFHWLRALSIVMLVITGFYISWPFLVAYGGTDNLMQGWVRFAHLVFGFILVAITLARAYLFFFSKSDIERRSFKDLISPRMWIKVLKAYAYISKKEQTGVYNPLQFVTYFMLTMVIIVMCVTGLALHAHVYHEGMGGMLYPFAEWVVVAFGGLAPVREVHHFLTWVFVIFVVVHVYMAIFSGVRFRHNAVDSIVSGYDYHKLKKEK</sequence>
<dbReference type="PANTHER" id="PTHR30485:SF0">
    <property type="entry name" value="NI_FE-HYDROGENASE 1 B-TYPE CYTOCHROME SUBUNIT-RELATED"/>
    <property type="match status" value="1"/>
</dbReference>
<comment type="caution">
    <text evidence="14">The sequence shown here is derived from an EMBL/GenBank/DDBJ whole genome shotgun (WGS) entry which is preliminary data.</text>
</comment>
<comment type="subcellular location">
    <subcellularLocation>
        <location evidence="1">Cell membrane</location>
        <topology evidence="1">Multi-pass membrane protein</topology>
    </subcellularLocation>
</comment>
<feature type="transmembrane region" description="Helical" evidence="12">
    <location>
        <begin position="59"/>
        <end position="80"/>
    </location>
</feature>
<dbReference type="InterPro" id="IPR016174">
    <property type="entry name" value="Di-haem_cyt_TM"/>
</dbReference>
<evidence type="ECO:0000313" key="14">
    <source>
        <dbReference type="EMBL" id="GLS82814.1"/>
    </source>
</evidence>
<dbReference type="GO" id="GO:0009055">
    <property type="term" value="F:electron transfer activity"/>
    <property type="evidence" value="ECO:0007669"/>
    <property type="project" value="InterPro"/>
</dbReference>
<feature type="transmembrane region" description="Helical" evidence="12">
    <location>
        <begin position="20"/>
        <end position="47"/>
    </location>
</feature>
<dbReference type="PRINTS" id="PR00161">
    <property type="entry name" value="NIHGNASECYTB"/>
</dbReference>
<dbReference type="GO" id="GO:0005886">
    <property type="term" value="C:plasma membrane"/>
    <property type="evidence" value="ECO:0007669"/>
    <property type="project" value="UniProtKB-SubCell"/>
</dbReference>
<evidence type="ECO:0000256" key="8">
    <source>
        <dbReference type="ARBA" id="ARBA00022982"/>
    </source>
</evidence>
<evidence type="ECO:0000256" key="6">
    <source>
        <dbReference type="ARBA" id="ARBA00022692"/>
    </source>
</evidence>
<keyword evidence="10" id="KW-0408">Iron</keyword>
<keyword evidence="11 12" id="KW-0472">Membrane</keyword>
<keyword evidence="9 12" id="KW-1133">Transmembrane helix</keyword>
<dbReference type="InterPro" id="IPR051542">
    <property type="entry name" value="Hydrogenase_cytochrome"/>
</dbReference>
<dbReference type="RefSeq" id="WP_095499639.1">
    <property type="nucleotide sequence ID" value="NZ_BSPO01000002.1"/>
</dbReference>
<proteinExistence type="inferred from homology"/>
<feature type="transmembrane region" description="Helical" evidence="12">
    <location>
        <begin position="180"/>
        <end position="201"/>
    </location>
</feature>
<keyword evidence="15" id="KW-1185">Reference proteome</keyword>
<organism evidence="14 15">
    <name type="scientific">Paraferrimonas haliotis</name>
    <dbReference type="NCBI Taxonomy" id="2013866"/>
    <lineage>
        <taxon>Bacteria</taxon>
        <taxon>Pseudomonadati</taxon>
        <taxon>Pseudomonadota</taxon>
        <taxon>Gammaproteobacteria</taxon>
        <taxon>Alteromonadales</taxon>
        <taxon>Ferrimonadaceae</taxon>
        <taxon>Paraferrimonas</taxon>
    </lineage>
</organism>
<dbReference type="Proteomes" id="UP001157439">
    <property type="component" value="Unassembled WGS sequence"/>
</dbReference>
<protein>
    <submittedName>
        <fullName evidence="14">Ni/Fe-hydrogenase, b-type cytochrome subunit</fullName>
    </submittedName>
</protein>
<dbReference type="NCBIfam" id="TIGR02125">
    <property type="entry name" value="CytB-hydogenase"/>
    <property type="match status" value="1"/>
</dbReference>
<evidence type="ECO:0000259" key="13">
    <source>
        <dbReference type="Pfam" id="PF01292"/>
    </source>
</evidence>
<dbReference type="GO" id="GO:0005506">
    <property type="term" value="F:iron ion binding"/>
    <property type="evidence" value="ECO:0007669"/>
    <property type="project" value="InterPro"/>
</dbReference>
<feature type="domain" description="Cytochrome b561 bacterial/Ni-hydrogenase" evidence="13">
    <location>
        <begin position="13"/>
        <end position="214"/>
    </location>
</feature>
<dbReference type="SUPFAM" id="SSF81342">
    <property type="entry name" value="Transmembrane di-heme cytochromes"/>
    <property type="match status" value="1"/>
</dbReference>
<keyword evidence="8" id="KW-0249">Electron transport</keyword>
<dbReference type="InterPro" id="IPR011577">
    <property type="entry name" value="Cyt_b561_bac/Ni-Hgenase"/>
</dbReference>
<keyword evidence="3" id="KW-0813">Transport</keyword>
<evidence type="ECO:0000313" key="15">
    <source>
        <dbReference type="Proteomes" id="UP001157439"/>
    </source>
</evidence>
<dbReference type="GO" id="GO:0022904">
    <property type="term" value="P:respiratory electron transport chain"/>
    <property type="evidence" value="ECO:0007669"/>
    <property type="project" value="InterPro"/>
</dbReference>
<dbReference type="Pfam" id="PF01292">
    <property type="entry name" value="Ni_hydr_CYTB"/>
    <property type="match status" value="1"/>
</dbReference>
<evidence type="ECO:0000256" key="11">
    <source>
        <dbReference type="ARBA" id="ARBA00023136"/>
    </source>
</evidence>
<evidence type="ECO:0000256" key="9">
    <source>
        <dbReference type="ARBA" id="ARBA00022989"/>
    </source>
</evidence>
<reference evidence="14 15" key="1">
    <citation type="journal article" date="2014" name="Int. J. Syst. Evol. Microbiol.">
        <title>Complete genome sequence of Corynebacterium casei LMG S-19264T (=DSM 44701T), isolated from a smear-ripened cheese.</title>
        <authorList>
            <consortium name="US DOE Joint Genome Institute (JGI-PGF)"/>
            <person name="Walter F."/>
            <person name="Albersmeier A."/>
            <person name="Kalinowski J."/>
            <person name="Ruckert C."/>
        </authorList>
    </citation>
    <scope>NUCLEOTIDE SEQUENCE [LARGE SCALE GENOMIC DNA]</scope>
    <source>
        <strain evidence="14 15">NBRC 112785</strain>
    </source>
</reference>
<evidence type="ECO:0000256" key="2">
    <source>
        <dbReference type="ARBA" id="ARBA00008622"/>
    </source>
</evidence>
<keyword evidence="5" id="KW-0349">Heme</keyword>
<evidence type="ECO:0000256" key="7">
    <source>
        <dbReference type="ARBA" id="ARBA00022723"/>
    </source>
</evidence>
<dbReference type="GO" id="GO:0020037">
    <property type="term" value="F:heme binding"/>
    <property type="evidence" value="ECO:0007669"/>
    <property type="project" value="TreeGrafter"/>
</dbReference>
<evidence type="ECO:0000256" key="12">
    <source>
        <dbReference type="SAM" id="Phobius"/>
    </source>
</evidence>
<keyword evidence="7" id="KW-0479">Metal-binding</keyword>